<sequence length="307" mass="35027">MLGEAFLIEFLYKEQKYTFCKPLTCKKTLNDKKETWKKQLLDTEDNSLSPDKMENQHKFVKESLTEQINDTNKIKSVDEITAAKYKSASLPGNVSVAYLIPKKEQHDERQLDLYQSWSCTSICQNYPDLHIGGDHVGNMYDSGFFGEHIRDDAFNGPLLLSVDIPLGHSPIIEPLEKPPALKLLNGEEIREKSMLLYKQPLSNSMLNSYMEKKVDELYKQFLEENLTKCLSITNLMASNLLMNNVNQISLQISQENNIETSKAREALVHSLAICNLCDISHENSSELSTPNLQISNQRSRELVSHLL</sequence>
<evidence type="ECO:0000313" key="1">
    <source>
        <dbReference type="Proteomes" id="UP000515202"/>
    </source>
</evidence>
<dbReference type="InterPro" id="IPR027869">
    <property type="entry name" value="TASL"/>
</dbReference>
<dbReference type="Proteomes" id="UP000515202">
    <property type="component" value="Unplaced"/>
</dbReference>
<dbReference type="GeneID" id="105307115"/>
<reference evidence="2" key="1">
    <citation type="submission" date="2025-08" db="UniProtKB">
        <authorList>
            <consortium name="RefSeq"/>
        </authorList>
    </citation>
    <scope>IDENTIFICATION</scope>
    <source>
        <tissue evidence="2">Kidney</tissue>
    </source>
</reference>
<dbReference type="PANTHER" id="PTHR14889">
    <property type="entry name" value="RCG36411"/>
    <property type="match status" value="1"/>
</dbReference>
<proteinExistence type="predicted"/>
<dbReference type="OrthoDB" id="8778600at2759"/>
<organism evidence="1 2">
    <name type="scientific">Pteropus vampyrus</name>
    <name type="common">Large flying fox</name>
    <dbReference type="NCBI Taxonomy" id="132908"/>
    <lineage>
        <taxon>Eukaryota</taxon>
        <taxon>Metazoa</taxon>
        <taxon>Chordata</taxon>
        <taxon>Craniata</taxon>
        <taxon>Vertebrata</taxon>
        <taxon>Euteleostomi</taxon>
        <taxon>Mammalia</taxon>
        <taxon>Eutheria</taxon>
        <taxon>Laurasiatheria</taxon>
        <taxon>Chiroptera</taxon>
        <taxon>Yinpterochiroptera</taxon>
        <taxon>Pteropodoidea</taxon>
        <taxon>Pteropodidae</taxon>
        <taxon>Pteropodinae</taxon>
        <taxon>Pteropus</taxon>
    </lineage>
</organism>
<dbReference type="GO" id="GO:0034121">
    <property type="term" value="P:regulation of toll-like receptor signaling pathway"/>
    <property type="evidence" value="ECO:0007669"/>
    <property type="project" value="InterPro"/>
</dbReference>
<keyword evidence="1" id="KW-1185">Reference proteome</keyword>
<accession>A0A6P3RFX8</accession>
<dbReference type="AlphaFoldDB" id="A0A6P3RFX8"/>
<name>A0A6P3RFX8_PTEVA</name>
<evidence type="ECO:0000313" key="2">
    <source>
        <dbReference type="RefSeq" id="XP_011380778.1"/>
    </source>
</evidence>
<dbReference type="KEGG" id="pvp:105307115"/>
<dbReference type="Pfam" id="PF15133">
    <property type="entry name" value="TASL"/>
    <property type="match status" value="1"/>
</dbReference>
<dbReference type="RefSeq" id="XP_011380778.1">
    <property type="nucleotide sequence ID" value="XM_011382476.2"/>
</dbReference>
<dbReference type="PANTHER" id="PTHR14889:SF2">
    <property type="entry name" value="GENE 6377-RELATED"/>
    <property type="match status" value="1"/>
</dbReference>
<protein>
    <submittedName>
        <fullName evidence="2">Uncharacterized protein CXorf21 homolog</fullName>
    </submittedName>
</protein>
<gene>
    <name evidence="2" type="primary">LOC105307115</name>
</gene>